<feature type="domain" description="Major facilitator superfamily (MFS) profile" evidence="8">
    <location>
        <begin position="19"/>
        <end position="418"/>
    </location>
</feature>
<name>A0A4Q7MA08_9MICO</name>
<evidence type="ECO:0000256" key="7">
    <source>
        <dbReference type="SAM" id="Phobius"/>
    </source>
</evidence>
<feature type="transmembrane region" description="Helical" evidence="7">
    <location>
        <begin position="173"/>
        <end position="192"/>
    </location>
</feature>
<protein>
    <submittedName>
        <fullName evidence="9">Putative MFS family arabinose efflux permease</fullName>
    </submittedName>
</protein>
<gene>
    <name evidence="9" type="ORF">EV187_3194</name>
</gene>
<comment type="caution">
    <text evidence="9">The sequence shown here is derived from an EMBL/GenBank/DDBJ whole genome shotgun (WGS) entry which is preliminary data.</text>
</comment>
<feature type="transmembrane region" description="Helical" evidence="7">
    <location>
        <begin position="367"/>
        <end position="384"/>
    </location>
</feature>
<dbReference type="Proteomes" id="UP000293289">
    <property type="component" value="Unassembled WGS sequence"/>
</dbReference>
<reference evidence="9 10" key="1">
    <citation type="submission" date="2019-02" db="EMBL/GenBank/DDBJ databases">
        <title>Genomic Encyclopedia of Type Strains, Phase IV (KMG-IV): sequencing the most valuable type-strain genomes for metagenomic binning, comparative biology and taxonomic classification.</title>
        <authorList>
            <person name="Goeker M."/>
        </authorList>
    </citation>
    <scope>NUCLEOTIDE SEQUENCE [LARGE SCALE GENOMIC DNA]</scope>
    <source>
        <strain evidence="9 10">DSM 43045</strain>
    </source>
</reference>
<evidence type="ECO:0000259" key="8">
    <source>
        <dbReference type="PROSITE" id="PS50850"/>
    </source>
</evidence>
<dbReference type="RefSeq" id="WP_130353993.1">
    <property type="nucleotide sequence ID" value="NZ_SGWY01000003.1"/>
</dbReference>
<feature type="region of interest" description="Disordered" evidence="6">
    <location>
        <begin position="420"/>
        <end position="457"/>
    </location>
</feature>
<dbReference type="SUPFAM" id="SSF103473">
    <property type="entry name" value="MFS general substrate transporter"/>
    <property type="match status" value="1"/>
</dbReference>
<dbReference type="InterPro" id="IPR050930">
    <property type="entry name" value="MFS_Vesicular_Transporter"/>
</dbReference>
<feature type="transmembrane region" description="Helical" evidence="7">
    <location>
        <begin position="21"/>
        <end position="41"/>
    </location>
</feature>
<dbReference type="Gene3D" id="1.20.1250.20">
    <property type="entry name" value="MFS general substrate transporter like domains"/>
    <property type="match status" value="1"/>
</dbReference>
<dbReference type="InterPro" id="IPR020846">
    <property type="entry name" value="MFS_dom"/>
</dbReference>
<accession>A0A4Q7MA08</accession>
<feature type="transmembrane region" description="Helical" evidence="7">
    <location>
        <begin position="390"/>
        <end position="411"/>
    </location>
</feature>
<sequence>MRIRAGVQRDAVDGDRRRLTIGVVTATVLMSSGAMVIFPLLPSLQSQLGISTADIGFVAAAGFAASLAAELIVAPYADRGRARTMGVVGMVLMAAALLGSALATESWHLIAGRALGGFGFGAFMAAASALLVRADPARAGESLGRLGAAELAGVSLGPLASGLAIAFTTPGTILAWSGAVVLLGVIPVALTFRERAAAAAQTTDAAAAGATGVHGAAASADPAPPPRVSLDLLRSPHVVGVLLLYGAVMVPTGAYDAIWPRFMADIGASEWLTALSYTLFAVPFALVASWAGRLADRRGGVSAFVRGAVVLVPIVALYGVVGDPWVATGVGFVESSGQALAFIGAAAAMAQAVPAARAGASQGLMRAFGLLTATLAAALSGVAYEAGGALALFGGTAVVVVLMIAGGLLVLRAARVRRASTESPRSPATAAAEAETDARPRARAELSDERACAPTRA</sequence>
<evidence type="ECO:0000256" key="6">
    <source>
        <dbReference type="SAM" id="MobiDB-lite"/>
    </source>
</evidence>
<dbReference type="PROSITE" id="PS50850">
    <property type="entry name" value="MFS"/>
    <property type="match status" value="1"/>
</dbReference>
<feature type="transmembrane region" description="Helical" evidence="7">
    <location>
        <begin position="271"/>
        <end position="291"/>
    </location>
</feature>
<keyword evidence="10" id="KW-1185">Reference proteome</keyword>
<comment type="subcellular location">
    <subcellularLocation>
        <location evidence="1">Cell membrane</location>
        <topology evidence="1">Multi-pass membrane protein</topology>
    </subcellularLocation>
</comment>
<evidence type="ECO:0000256" key="4">
    <source>
        <dbReference type="ARBA" id="ARBA00022989"/>
    </source>
</evidence>
<evidence type="ECO:0000256" key="3">
    <source>
        <dbReference type="ARBA" id="ARBA00022692"/>
    </source>
</evidence>
<dbReference type="PANTHER" id="PTHR23506:SF23">
    <property type="entry name" value="GH10249P"/>
    <property type="match status" value="1"/>
</dbReference>
<evidence type="ECO:0000256" key="5">
    <source>
        <dbReference type="ARBA" id="ARBA00023136"/>
    </source>
</evidence>
<evidence type="ECO:0000256" key="2">
    <source>
        <dbReference type="ARBA" id="ARBA00022448"/>
    </source>
</evidence>
<dbReference type="PANTHER" id="PTHR23506">
    <property type="entry name" value="GH10249P"/>
    <property type="match status" value="1"/>
</dbReference>
<evidence type="ECO:0000256" key="1">
    <source>
        <dbReference type="ARBA" id="ARBA00004651"/>
    </source>
</evidence>
<feature type="compositionally biased region" description="Low complexity" evidence="6">
    <location>
        <begin position="421"/>
        <end position="433"/>
    </location>
</feature>
<feature type="transmembrane region" description="Helical" evidence="7">
    <location>
        <begin position="53"/>
        <end position="73"/>
    </location>
</feature>
<evidence type="ECO:0000313" key="10">
    <source>
        <dbReference type="Proteomes" id="UP000293289"/>
    </source>
</evidence>
<keyword evidence="4 7" id="KW-1133">Transmembrane helix</keyword>
<feature type="transmembrane region" description="Helical" evidence="7">
    <location>
        <begin position="85"/>
        <end position="104"/>
    </location>
</feature>
<dbReference type="GO" id="GO:0022857">
    <property type="term" value="F:transmembrane transporter activity"/>
    <property type="evidence" value="ECO:0007669"/>
    <property type="project" value="InterPro"/>
</dbReference>
<keyword evidence="2" id="KW-0813">Transport</keyword>
<evidence type="ECO:0000313" key="9">
    <source>
        <dbReference type="EMBL" id="RZS64806.1"/>
    </source>
</evidence>
<proteinExistence type="predicted"/>
<dbReference type="InterPro" id="IPR011701">
    <property type="entry name" value="MFS"/>
</dbReference>
<dbReference type="OrthoDB" id="5170136at2"/>
<dbReference type="AlphaFoldDB" id="A0A4Q7MA08"/>
<feature type="transmembrane region" description="Helical" evidence="7">
    <location>
        <begin position="303"/>
        <end position="321"/>
    </location>
</feature>
<dbReference type="Pfam" id="PF07690">
    <property type="entry name" value="MFS_1"/>
    <property type="match status" value="1"/>
</dbReference>
<organism evidence="9 10">
    <name type="scientific">Agromyces ramosus</name>
    <dbReference type="NCBI Taxonomy" id="33879"/>
    <lineage>
        <taxon>Bacteria</taxon>
        <taxon>Bacillati</taxon>
        <taxon>Actinomycetota</taxon>
        <taxon>Actinomycetes</taxon>
        <taxon>Micrococcales</taxon>
        <taxon>Microbacteriaceae</taxon>
        <taxon>Agromyces</taxon>
    </lineage>
</organism>
<feature type="transmembrane region" description="Helical" evidence="7">
    <location>
        <begin position="146"/>
        <end position="167"/>
    </location>
</feature>
<feature type="compositionally biased region" description="Basic and acidic residues" evidence="6">
    <location>
        <begin position="436"/>
        <end position="451"/>
    </location>
</feature>
<feature type="transmembrane region" description="Helical" evidence="7">
    <location>
        <begin position="237"/>
        <end position="259"/>
    </location>
</feature>
<keyword evidence="5 7" id="KW-0472">Membrane</keyword>
<keyword evidence="3 7" id="KW-0812">Transmembrane</keyword>
<feature type="transmembrane region" description="Helical" evidence="7">
    <location>
        <begin position="110"/>
        <end position="134"/>
    </location>
</feature>
<dbReference type="GO" id="GO:0005886">
    <property type="term" value="C:plasma membrane"/>
    <property type="evidence" value="ECO:0007669"/>
    <property type="project" value="UniProtKB-SubCell"/>
</dbReference>
<dbReference type="EMBL" id="SGWY01000003">
    <property type="protein sequence ID" value="RZS64806.1"/>
    <property type="molecule type" value="Genomic_DNA"/>
</dbReference>
<dbReference type="InterPro" id="IPR036259">
    <property type="entry name" value="MFS_trans_sf"/>
</dbReference>